<comment type="similarity">
    <text evidence="1 5">Belongs to the dUTPase family.</text>
</comment>
<gene>
    <name evidence="5" type="primary">dut</name>
    <name evidence="7" type="ORF">C8D98_1688</name>
</gene>
<evidence type="ECO:0000256" key="3">
    <source>
        <dbReference type="ARBA" id="ARBA00023080"/>
    </source>
</evidence>
<keyword evidence="3 5" id="KW-0546">Nucleotide metabolism</keyword>
<comment type="function">
    <text evidence="5">This enzyme is involved in nucleotide metabolism: it produces dUMP, the immediate precursor of thymidine nucleotides and it decreases the intracellular concentration of dUTP so that uracil cannot be incorporated into DNA.</text>
</comment>
<dbReference type="GO" id="GO:0046081">
    <property type="term" value="P:dUTP catabolic process"/>
    <property type="evidence" value="ECO:0007669"/>
    <property type="project" value="InterPro"/>
</dbReference>
<dbReference type="GO" id="GO:0000287">
    <property type="term" value="F:magnesium ion binding"/>
    <property type="evidence" value="ECO:0007669"/>
    <property type="project" value="UniProtKB-UniRule"/>
</dbReference>
<name>A0A4R1KCD3_9BACT</name>
<dbReference type="InterPro" id="IPR008181">
    <property type="entry name" value="dUTPase"/>
</dbReference>
<dbReference type="InterPro" id="IPR033704">
    <property type="entry name" value="dUTPase_trimeric"/>
</dbReference>
<dbReference type="PANTHER" id="PTHR11241">
    <property type="entry name" value="DEOXYURIDINE 5'-TRIPHOSPHATE NUCLEOTIDOHYDROLASE"/>
    <property type="match status" value="1"/>
</dbReference>
<keyword evidence="5" id="KW-0460">Magnesium</keyword>
<dbReference type="OrthoDB" id="9809956at2"/>
<evidence type="ECO:0000256" key="4">
    <source>
        <dbReference type="ARBA" id="ARBA00047686"/>
    </source>
</evidence>
<dbReference type="NCBIfam" id="TIGR00576">
    <property type="entry name" value="dut"/>
    <property type="match status" value="1"/>
</dbReference>
<accession>A0A4R1KCD3</accession>
<keyword evidence="8" id="KW-1185">Reference proteome</keyword>
<feature type="binding site" evidence="5">
    <location>
        <position position="77"/>
    </location>
    <ligand>
        <name>substrate</name>
    </ligand>
</feature>
<dbReference type="Proteomes" id="UP000294614">
    <property type="component" value="Unassembled WGS sequence"/>
</dbReference>
<evidence type="ECO:0000313" key="7">
    <source>
        <dbReference type="EMBL" id="TCK60809.1"/>
    </source>
</evidence>
<dbReference type="AlphaFoldDB" id="A0A4R1KCD3"/>
<dbReference type="Gene3D" id="2.70.40.10">
    <property type="match status" value="1"/>
</dbReference>
<dbReference type="PANTHER" id="PTHR11241:SF0">
    <property type="entry name" value="DEOXYURIDINE 5'-TRIPHOSPHATE NUCLEOTIDOHYDROLASE"/>
    <property type="match status" value="1"/>
</dbReference>
<dbReference type="UniPathway" id="UPA00610">
    <property type="reaction ID" value="UER00666"/>
</dbReference>
<dbReference type="GO" id="GO:0006226">
    <property type="term" value="P:dUMP biosynthetic process"/>
    <property type="evidence" value="ECO:0007669"/>
    <property type="project" value="UniProtKB-UniRule"/>
</dbReference>
<dbReference type="InterPro" id="IPR036157">
    <property type="entry name" value="dUTPase-like_sf"/>
</dbReference>
<evidence type="ECO:0000256" key="5">
    <source>
        <dbReference type="HAMAP-Rule" id="MF_00116"/>
    </source>
</evidence>
<organism evidence="7 8">
    <name type="scientific">Seleniivibrio woodruffii</name>
    <dbReference type="NCBI Taxonomy" id="1078050"/>
    <lineage>
        <taxon>Bacteria</taxon>
        <taxon>Pseudomonadati</taxon>
        <taxon>Deferribacterota</taxon>
        <taxon>Deferribacteres</taxon>
        <taxon>Deferribacterales</taxon>
        <taxon>Geovibrionaceae</taxon>
        <taxon>Seleniivibrio</taxon>
    </lineage>
</organism>
<dbReference type="HAMAP" id="MF_00116">
    <property type="entry name" value="dUTPase_bact"/>
    <property type="match status" value="1"/>
</dbReference>
<keyword evidence="5" id="KW-0479">Metal-binding</keyword>
<dbReference type="CDD" id="cd07557">
    <property type="entry name" value="trimeric_dUTPase"/>
    <property type="match status" value="1"/>
</dbReference>
<comment type="caution">
    <text evidence="7">The sequence shown here is derived from an EMBL/GenBank/DDBJ whole genome shotgun (WGS) entry which is preliminary data.</text>
</comment>
<protein>
    <recommendedName>
        <fullName evidence="5">Deoxyuridine 5'-triphosphate nucleotidohydrolase</fullName>
        <shortName evidence="5">dUTPase</shortName>
        <ecNumber evidence="5">3.6.1.23</ecNumber>
    </recommendedName>
    <alternativeName>
        <fullName evidence="5">dUTP pyrophosphatase</fullName>
    </alternativeName>
</protein>
<comment type="pathway">
    <text evidence="5">Pyrimidine metabolism; dUMP biosynthesis; dUMP from dCTP (dUTP route): step 2/2.</text>
</comment>
<sequence>MQTCKVKIKADFPELMPEYKTEHAAGMDIMAAHGGEIKPFERALVKTGLYIELPEGFEAQIRPRSGLALKNGISIPNSPGTIDADYRGEIGVILINLSNETFVYSKGDRIAQMVVAPVAKAVFEAVDVLGETERGAGGFGHTGV</sequence>
<dbReference type="EMBL" id="SMGG01000004">
    <property type="protein sequence ID" value="TCK60809.1"/>
    <property type="molecule type" value="Genomic_DNA"/>
</dbReference>
<dbReference type="InterPro" id="IPR029054">
    <property type="entry name" value="dUTPase-like"/>
</dbReference>
<comment type="caution">
    <text evidence="5">Lacks conserved residue(s) required for the propagation of feature annotation.</text>
</comment>
<keyword evidence="2 5" id="KW-0378">Hydrolase</keyword>
<dbReference type="SUPFAM" id="SSF51283">
    <property type="entry name" value="dUTPase-like"/>
    <property type="match status" value="1"/>
</dbReference>
<comment type="cofactor">
    <cofactor evidence="5">
        <name>Mg(2+)</name>
        <dbReference type="ChEBI" id="CHEBI:18420"/>
    </cofactor>
</comment>
<feature type="binding site" evidence="5">
    <location>
        <begin position="81"/>
        <end position="83"/>
    </location>
    <ligand>
        <name>substrate</name>
    </ligand>
</feature>
<evidence type="ECO:0000259" key="6">
    <source>
        <dbReference type="Pfam" id="PF00692"/>
    </source>
</evidence>
<feature type="binding site" evidence="5">
    <location>
        <begin position="64"/>
        <end position="66"/>
    </location>
    <ligand>
        <name>substrate</name>
    </ligand>
</feature>
<evidence type="ECO:0000313" key="8">
    <source>
        <dbReference type="Proteomes" id="UP000294614"/>
    </source>
</evidence>
<proteinExistence type="inferred from homology"/>
<dbReference type="RefSeq" id="WP_132873673.1">
    <property type="nucleotide sequence ID" value="NZ_JAJUHT010000001.1"/>
</dbReference>
<evidence type="ECO:0000256" key="2">
    <source>
        <dbReference type="ARBA" id="ARBA00022801"/>
    </source>
</evidence>
<feature type="domain" description="dUTPase-like" evidence="6">
    <location>
        <begin position="16"/>
        <end position="143"/>
    </location>
</feature>
<dbReference type="Pfam" id="PF00692">
    <property type="entry name" value="dUTPase"/>
    <property type="match status" value="1"/>
</dbReference>
<evidence type="ECO:0000256" key="1">
    <source>
        <dbReference type="ARBA" id="ARBA00006581"/>
    </source>
</evidence>
<reference evidence="7 8" key="1">
    <citation type="submission" date="2019-03" db="EMBL/GenBank/DDBJ databases">
        <title>Genomic Encyclopedia of Type Strains, Phase IV (KMG-IV): sequencing the most valuable type-strain genomes for metagenomic binning, comparative biology and taxonomic classification.</title>
        <authorList>
            <person name="Goeker M."/>
        </authorList>
    </citation>
    <scope>NUCLEOTIDE SEQUENCE [LARGE SCALE GENOMIC DNA]</scope>
    <source>
        <strain evidence="7 8">DSM 24984</strain>
    </source>
</reference>
<dbReference type="EC" id="3.6.1.23" evidence="5"/>
<comment type="catalytic activity">
    <reaction evidence="4 5">
        <text>dUTP + H2O = dUMP + diphosphate + H(+)</text>
        <dbReference type="Rhea" id="RHEA:10248"/>
        <dbReference type="ChEBI" id="CHEBI:15377"/>
        <dbReference type="ChEBI" id="CHEBI:15378"/>
        <dbReference type="ChEBI" id="CHEBI:33019"/>
        <dbReference type="ChEBI" id="CHEBI:61555"/>
        <dbReference type="ChEBI" id="CHEBI:246422"/>
        <dbReference type="EC" id="3.6.1.23"/>
    </reaction>
</comment>
<dbReference type="NCBIfam" id="NF001862">
    <property type="entry name" value="PRK00601.1"/>
    <property type="match status" value="1"/>
</dbReference>
<dbReference type="GO" id="GO:0004170">
    <property type="term" value="F:dUTP diphosphatase activity"/>
    <property type="evidence" value="ECO:0007669"/>
    <property type="project" value="UniProtKB-UniRule"/>
</dbReference>